<dbReference type="EMBL" id="KQ242003">
    <property type="protein sequence ID" value="KNC81726.1"/>
    <property type="molecule type" value="Genomic_DNA"/>
</dbReference>
<dbReference type="AlphaFoldDB" id="A0A0L0FYU1"/>
<sequence length="73" mass="8112">MGDLLSLGITITGLPTNIDPQKDQSGDNLLNPVYKPIVNEMIPQFTEKLKYLIFENNKIKITTALSSKSTMDT</sequence>
<proteinExistence type="predicted"/>
<keyword evidence="2" id="KW-1185">Reference proteome</keyword>
<evidence type="ECO:0000313" key="2">
    <source>
        <dbReference type="Proteomes" id="UP000054560"/>
    </source>
</evidence>
<reference evidence="1 2" key="1">
    <citation type="submission" date="2011-02" db="EMBL/GenBank/DDBJ databases">
        <title>The Genome Sequence of Sphaeroforma arctica JP610.</title>
        <authorList>
            <consortium name="The Broad Institute Genome Sequencing Platform"/>
            <person name="Russ C."/>
            <person name="Cuomo C."/>
            <person name="Young S.K."/>
            <person name="Zeng Q."/>
            <person name="Gargeya S."/>
            <person name="Alvarado L."/>
            <person name="Berlin A."/>
            <person name="Chapman S.B."/>
            <person name="Chen Z."/>
            <person name="Freedman E."/>
            <person name="Gellesch M."/>
            <person name="Goldberg J."/>
            <person name="Griggs A."/>
            <person name="Gujja S."/>
            <person name="Heilman E."/>
            <person name="Heiman D."/>
            <person name="Howarth C."/>
            <person name="Mehta T."/>
            <person name="Neiman D."/>
            <person name="Pearson M."/>
            <person name="Roberts A."/>
            <person name="Saif S."/>
            <person name="Shea T."/>
            <person name="Shenoy N."/>
            <person name="Sisk P."/>
            <person name="Stolte C."/>
            <person name="Sykes S."/>
            <person name="White J."/>
            <person name="Yandava C."/>
            <person name="Burger G."/>
            <person name="Gray M.W."/>
            <person name="Holland P.W.H."/>
            <person name="King N."/>
            <person name="Lang F.B.F."/>
            <person name="Roger A.J."/>
            <person name="Ruiz-Trillo I."/>
            <person name="Haas B."/>
            <person name="Nusbaum C."/>
            <person name="Birren B."/>
        </authorList>
    </citation>
    <scope>NUCLEOTIDE SEQUENCE [LARGE SCALE GENOMIC DNA]</scope>
    <source>
        <strain evidence="1 2">JP610</strain>
    </source>
</reference>
<protein>
    <submittedName>
        <fullName evidence="1">Uncharacterized protein</fullName>
    </submittedName>
</protein>
<dbReference type="Proteomes" id="UP000054560">
    <property type="component" value="Unassembled WGS sequence"/>
</dbReference>
<name>A0A0L0FYU1_9EUKA</name>
<dbReference type="RefSeq" id="XP_014155628.1">
    <property type="nucleotide sequence ID" value="XM_014300153.1"/>
</dbReference>
<accession>A0A0L0FYU1</accession>
<dbReference type="GeneID" id="25906471"/>
<gene>
    <name evidence="1" type="ORF">SARC_05967</name>
</gene>
<evidence type="ECO:0000313" key="1">
    <source>
        <dbReference type="EMBL" id="KNC81726.1"/>
    </source>
</evidence>
<organism evidence="1 2">
    <name type="scientific">Sphaeroforma arctica JP610</name>
    <dbReference type="NCBI Taxonomy" id="667725"/>
    <lineage>
        <taxon>Eukaryota</taxon>
        <taxon>Ichthyosporea</taxon>
        <taxon>Ichthyophonida</taxon>
        <taxon>Sphaeroforma</taxon>
    </lineage>
</organism>